<accession>A0A179F977</accession>
<feature type="region of interest" description="Disordered" evidence="1">
    <location>
        <begin position="1"/>
        <end position="32"/>
    </location>
</feature>
<feature type="compositionally biased region" description="Polar residues" evidence="1">
    <location>
        <begin position="54"/>
        <end position="64"/>
    </location>
</feature>
<comment type="caution">
    <text evidence="2">The sequence shown here is derived from an EMBL/GenBank/DDBJ whole genome shotgun (WGS) entry which is preliminary data.</text>
</comment>
<feature type="compositionally biased region" description="Basic and acidic residues" evidence="1">
    <location>
        <begin position="1"/>
        <end position="11"/>
    </location>
</feature>
<feature type="region of interest" description="Disordered" evidence="1">
    <location>
        <begin position="148"/>
        <end position="169"/>
    </location>
</feature>
<gene>
    <name evidence="2" type="ORF">VFPPC_07303</name>
</gene>
<dbReference type="PANTHER" id="PTHR28054">
    <property type="entry name" value="RNA POLYMERASE I-SPECIFIC TRANSCRIPTION INITIATION FACTOR RRN10"/>
    <property type="match status" value="1"/>
</dbReference>
<feature type="region of interest" description="Disordered" evidence="1">
    <location>
        <begin position="228"/>
        <end position="248"/>
    </location>
</feature>
<protein>
    <submittedName>
        <fullName evidence="2">Membrane protein</fullName>
    </submittedName>
</protein>
<evidence type="ECO:0000256" key="1">
    <source>
        <dbReference type="SAM" id="MobiDB-lite"/>
    </source>
</evidence>
<feature type="region of interest" description="Disordered" evidence="1">
    <location>
        <begin position="52"/>
        <end position="84"/>
    </location>
</feature>
<dbReference type="AlphaFoldDB" id="A0A179F977"/>
<name>A0A179F977_METCM</name>
<dbReference type="RefSeq" id="XP_018139710.1">
    <property type="nucleotide sequence ID" value="XM_018286185.1"/>
</dbReference>
<sequence length="265" mass="29049">MEPSTEDREHPSITAEEDNAQESYHSDAEKVALPRRRLATVYDAVAGRVIQDQALRNQNPGQKETSGHGHHSRLQPNVTRHSTRGATIAPNEVLFRRKDAPERYVEKDVYNAHERDLPQSGRDILPDSDLLTSVHAYSSRFYGAMERRRNQRAQESGGVGSGALGRRSVDEQSMDETALLAFGILLEEAGREILGRRGDLVFTEGIVGADGSSGDEVARHTEPAVGYRDVGTSSLSRGANNGAVAGTRLPKRRRLADLELEGAQD</sequence>
<dbReference type="GeneID" id="28850179"/>
<reference evidence="2 3" key="1">
    <citation type="journal article" date="2016" name="PLoS Pathog.">
        <title>Biosynthesis of antibiotic leucinostatins in bio-control fungus Purpureocillium lilacinum and their inhibition on phytophthora revealed by genome mining.</title>
        <authorList>
            <person name="Wang G."/>
            <person name="Liu Z."/>
            <person name="Lin R."/>
            <person name="Li E."/>
            <person name="Mao Z."/>
            <person name="Ling J."/>
            <person name="Yang Y."/>
            <person name="Yin W.B."/>
            <person name="Xie B."/>
        </authorList>
    </citation>
    <scope>NUCLEOTIDE SEQUENCE [LARGE SCALE GENOMIC DNA]</scope>
    <source>
        <strain evidence="2">170</strain>
    </source>
</reference>
<dbReference type="GO" id="GO:0006360">
    <property type="term" value="P:transcription by RNA polymerase I"/>
    <property type="evidence" value="ECO:0007669"/>
    <property type="project" value="InterPro"/>
</dbReference>
<dbReference type="InterPro" id="IPR022793">
    <property type="entry name" value="Rrn10"/>
</dbReference>
<keyword evidence="3" id="KW-1185">Reference proteome</keyword>
<organism evidence="2 3">
    <name type="scientific">Pochonia chlamydosporia 170</name>
    <dbReference type="NCBI Taxonomy" id="1380566"/>
    <lineage>
        <taxon>Eukaryota</taxon>
        <taxon>Fungi</taxon>
        <taxon>Dikarya</taxon>
        <taxon>Ascomycota</taxon>
        <taxon>Pezizomycotina</taxon>
        <taxon>Sordariomycetes</taxon>
        <taxon>Hypocreomycetidae</taxon>
        <taxon>Hypocreales</taxon>
        <taxon>Clavicipitaceae</taxon>
        <taxon>Pochonia</taxon>
    </lineage>
</organism>
<evidence type="ECO:0000313" key="2">
    <source>
        <dbReference type="EMBL" id="OAQ62006.1"/>
    </source>
</evidence>
<proteinExistence type="predicted"/>
<dbReference type="PANTHER" id="PTHR28054:SF1">
    <property type="entry name" value="RNA POLYMERASE I-SPECIFIC TRANSCRIPTION INITIATION FACTOR RRN10"/>
    <property type="match status" value="1"/>
</dbReference>
<dbReference type="EMBL" id="LSBJ02000007">
    <property type="protein sequence ID" value="OAQ62006.1"/>
    <property type="molecule type" value="Genomic_DNA"/>
</dbReference>
<dbReference type="KEGG" id="pchm:VFPPC_07303"/>
<dbReference type="OrthoDB" id="2565191at2759"/>
<evidence type="ECO:0000313" key="3">
    <source>
        <dbReference type="Proteomes" id="UP000078397"/>
    </source>
</evidence>
<dbReference type="STRING" id="1380566.A0A179F977"/>
<dbReference type="Proteomes" id="UP000078397">
    <property type="component" value="Unassembled WGS sequence"/>
</dbReference>